<evidence type="ECO:0000313" key="8">
    <source>
        <dbReference type="Proteomes" id="UP000598467"/>
    </source>
</evidence>
<dbReference type="InterPro" id="IPR039424">
    <property type="entry name" value="SBP_5"/>
</dbReference>
<accession>A0A926P1L3</accession>
<gene>
    <name evidence="7" type="ORF">HK439_03005</name>
</gene>
<dbReference type="PANTHER" id="PTHR30290">
    <property type="entry name" value="PERIPLASMIC BINDING COMPONENT OF ABC TRANSPORTER"/>
    <property type="match status" value="1"/>
</dbReference>
<keyword evidence="3" id="KW-0813">Transport</keyword>
<sequence>MTSISRTALLFLIWIGLAAGPALAKGTHPVTGEPLADDQSFTYRILDEPSSLDPQMTEDVAGAEIVRDLFEGLFNQDENGELVPGVATGFDLSPDKKTYTFHLRDTARWSNGAPVTARDFVYAWRRLADPATKSPYQWFMELMSLENNGAVSAGFKPPEDLGVSAIDDRTLEVRLEKPLPYFPQMTVHTVTFPVPGDIIAQFGSDWTRPEHIVSNGAYVLSAHEPGKRVVRVRNPLYWDNAHTILDRVEAHVISDEKTSITGFFTGDLDRTDVPMGIFQKLQKRYPDETVSFPRLCNYYVTFNLSDKGPEAFKDKRVRQALSLAIDREVITDQILGGGQTEAYTFTPPFVAGFKPPDTDIFWMTQDERDSKARALLAEAGYGPGGHRLSFTYLYNTSAAHKRISEAIAQMWREKLGVDVNIADVEWRTFLETRGHQDFDLARGGWCGDYNEASTFLDLLDSRSGYNDGKYANPRVDALLSEAKTADNPAPLYTEIEQILADEVPVIPIYHYSGSYLLSSDLKNWPVKNVEQNWYSKNLYKIAR</sequence>
<dbReference type="PIRSF" id="PIRSF002741">
    <property type="entry name" value="MppA"/>
    <property type="match status" value="1"/>
</dbReference>
<comment type="subcellular location">
    <subcellularLocation>
        <location evidence="1">Periplasm</location>
    </subcellularLocation>
</comment>
<keyword evidence="4 5" id="KW-0732">Signal</keyword>
<comment type="caution">
    <text evidence="7">The sequence shown here is derived from an EMBL/GenBank/DDBJ whole genome shotgun (WGS) entry which is preliminary data.</text>
</comment>
<dbReference type="InterPro" id="IPR030678">
    <property type="entry name" value="Peptide/Ni-bd"/>
</dbReference>
<evidence type="ECO:0000256" key="1">
    <source>
        <dbReference type="ARBA" id="ARBA00004418"/>
    </source>
</evidence>
<dbReference type="RefSeq" id="WP_190289887.1">
    <property type="nucleotide sequence ID" value="NZ_JABFCZ010000003.1"/>
</dbReference>
<dbReference type="AlphaFoldDB" id="A0A926P1L3"/>
<feature type="domain" description="Solute-binding protein family 5" evidence="6">
    <location>
        <begin position="81"/>
        <end position="466"/>
    </location>
</feature>
<evidence type="ECO:0000256" key="5">
    <source>
        <dbReference type="SAM" id="SignalP"/>
    </source>
</evidence>
<protein>
    <submittedName>
        <fullName evidence="7">Peptide ABC transporter substrate-binding protein</fullName>
    </submittedName>
</protein>
<dbReference type="FunFam" id="3.90.76.10:FF:000001">
    <property type="entry name" value="Oligopeptide ABC transporter substrate-binding protein"/>
    <property type="match status" value="1"/>
</dbReference>
<dbReference type="GO" id="GO:0015833">
    <property type="term" value="P:peptide transport"/>
    <property type="evidence" value="ECO:0007669"/>
    <property type="project" value="TreeGrafter"/>
</dbReference>
<dbReference type="FunFam" id="3.10.105.10:FF:000001">
    <property type="entry name" value="Oligopeptide ABC transporter, oligopeptide-binding protein"/>
    <property type="match status" value="1"/>
</dbReference>
<evidence type="ECO:0000256" key="3">
    <source>
        <dbReference type="ARBA" id="ARBA00022448"/>
    </source>
</evidence>
<evidence type="ECO:0000313" key="7">
    <source>
        <dbReference type="EMBL" id="MBD1545216.1"/>
    </source>
</evidence>
<organism evidence="7 8">
    <name type="scientific">Roseibium aggregatum</name>
    <dbReference type="NCBI Taxonomy" id="187304"/>
    <lineage>
        <taxon>Bacteria</taxon>
        <taxon>Pseudomonadati</taxon>
        <taxon>Pseudomonadota</taxon>
        <taxon>Alphaproteobacteria</taxon>
        <taxon>Hyphomicrobiales</taxon>
        <taxon>Stappiaceae</taxon>
        <taxon>Roseibium</taxon>
    </lineage>
</organism>
<dbReference type="PANTHER" id="PTHR30290:SF10">
    <property type="entry name" value="PERIPLASMIC OLIGOPEPTIDE-BINDING PROTEIN-RELATED"/>
    <property type="match status" value="1"/>
</dbReference>
<proteinExistence type="inferred from homology"/>
<dbReference type="Pfam" id="PF00496">
    <property type="entry name" value="SBP_bac_5"/>
    <property type="match status" value="1"/>
</dbReference>
<evidence type="ECO:0000256" key="4">
    <source>
        <dbReference type="ARBA" id="ARBA00022729"/>
    </source>
</evidence>
<evidence type="ECO:0000256" key="2">
    <source>
        <dbReference type="ARBA" id="ARBA00005695"/>
    </source>
</evidence>
<name>A0A926P1L3_9HYPH</name>
<feature type="chain" id="PRO_5037941621" evidence="5">
    <location>
        <begin position="25"/>
        <end position="543"/>
    </location>
</feature>
<dbReference type="EMBL" id="JABFCZ010000003">
    <property type="protein sequence ID" value="MBD1545216.1"/>
    <property type="molecule type" value="Genomic_DNA"/>
</dbReference>
<dbReference type="GO" id="GO:1904680">
    <property type="term" value="F:peptide transmembrane transporter activity"/>
    <property type="evidence" value="ECO:0007669"/>
    <property type="project" value="TreeGrafter"/>
</dbReference>
<evidence type="ECO:0000259" key="6">
    <source>
        <dbReference type="Pfam" id="PF00496"/>
    </source>
</evidence>
<dbReference type="GO" id="GO:0043190">
    <property type="term" value="C:ATP-binding cassette (ABC) transporter complex"/>
    <property type="evidence" value="ECO:0007669"/>
    <property type="project" value="InterPro"/>
</dbReference>
<dbReference type="GO" id="GO:0030288">
    <property type="term" value="C:outer membrane-bounded periplasmic space"/>
    <property type="evidence" value="ECO:0007669"/>
    <property type="project" value="TreeGrafter"/>
</dbReference>
<dbReference type="Gene3D" id="3.90.76.10">
    <property type="entry name" value="Dipeptide-binding Protein, Domain 1"/>
    <property type="match status" value="1"/>
</dbReference>
<dbReference type="Gene3D" id="3.10.105.10">
    <property type="entry name" value="Dipeptide-binding Protein, Domain 3"/>
    <property type="match status" value="1"/>
</dbReference>
<dbReference type="SUPFAM" id="SSF53850">
    <property type="entry name" value="Periplasmic binding protein-like II"/>
    <property type="match status" value="1"/>
</dbReference>
<dbReference type="InterPro" id="IPR000914">
    <property type="entry name" value="SBP_5_dom"/>
</dbReference>
<dbReference type="Proteomes" id="UP000598467">
    <property type="component" value="Unassembled WGS sequence"/>
</dbReference>
<dbReference type="Gene3D" id="3.40.190.10">
    <property type="entry name" value="Periplasmic binding protein-like II"/>
    <property type="match status" value="1"/>
</dbReference>
<feature type="signal peptide" evidence="5">
    <location>
        <begin position="1"/>
        <end position="24"/>
    </location>
</feature>
<reference evidence="7" key="1">
    <citation type="submission" date="2020-05" db="EMBL/GenBank/DDBJ databases">
        <title>Identification of trans-AT polyketide cluster in two marine bacteria, producers of a novel glutaramide-containing polyketide sesbanimide D and analogs.</title>
        <authorList>
            <person name="Kacar D."/>
            <person name="Rodriguez P."/>
            <person name="Canedo L."/>
            <person name="Gonzalez E."/>
            <person name="Galan B."/>
            <person name="De La Calle F."/>
            <person name="Garcia J.L."/>
        </authorList>
    </citation>
    <scope>NUCLEOTIDE SEQUENCE</scope>
    <source>
        <strain evidence="7">PHM038</strain>
    </source>
</reference>
<comment type="similarity">
    <text evidence="2">Belongs to the bacterial solute-binding protein 5 family.</text>
</comment>
<dbReference type="CDD" id="cd08504">
    <property type="entry name" value="PBP2_OppA"/>
    <property type="match status" value="1"/>
</dbReference>